<organism evidence="1 3">
    <name type="scientific">Pseudomonas savastanoi pv. nerii</name>
    <dbReference type="NCBI Taxonomy" id="360921"/>
    <lineage>
        <taxon>Bacteria</taxon>
        <taxon>Pseudomonadati</taxon>
        <taxon>Pseudomonadota</taxon>
        <taxon>Gammaproteobacteria</taxon>
        <taxon>Pseudomonadales</taxon>
        <taxon>Pseudomonadaceae</taxon>
        <taxon>Pseudomonas</taxon>
    </lineage>
</organism>
<evidence type="ECO:0000313" key="4">
    <source>
        <dbReference type="Proteomes" id="UP000268636"/>
    </source>
</evidence>
<comment type="caution">
    <text evidence="1">The sequence shown here is derived from an EMBL/GenBank/DDBJ whole genome shotgun (WGS) entry which is preliminary data.</text>
</comment>
<sequence>MTSTEPSGRVLLSLTEVLKKLSISRTSLQRLRDKDSTFPKPIKDGTARTARAYFVQHEVEEWIQRKMDSRHAA</sequence>
<evidence type="ECO:0000313" key="3">
    <source>
        <dbReference type="Proteomes" id="UP000216306"/>
    </source>
</evidence>
<dbReference type="Proteomes" id="UP000216306">
    <property type="component" value="Unassembled WGS sequence"/>
</dbReference>
<dbReference type="Proteomes" id="UP000268636">
    <property type="component" value="Unassembled WGS sequence"/>
</dbReference>
<gene>
    <name evidence="2" type="ORF">ALP42_02547</name>
    <name evidence="1" type="ORF">CC205_13445</name>
</gene>
<name>A0A267KCG4_PSESS</name>
<dbReference type="EMBL" id="NIAY01000061">
    <property type="protein sequence ID" value="PAB32796.1"/>
    <property type="molecule type" value="Genomic_DNA"/>
</dbReference>
<dbReference type="InterPro" id="IPR010260">
    <property type="entry name" value="AlpA"/>
</dbReference>
<dbReference type="RefSeq" id="WP_031595338.1">
    <property type="nucleotide sequence ID" value="NZ_NIAY01000061.1"/>
</dbReference>
<dbReference type="EMBL" id="RBTN01000250">
    <property type="protein sequence ID" value="RMT72192.1"/>
    <property type="molecule type" value="Genomic_DNA"/>
</dbReference>
<evidence type="ECO:0008006" key="5">
    <source>
        <dbReference type="Google" id="ProtNLM"/>
    </source>
</evidence>
<dbReference type="Pfam" id="PF05930">
    <property type="entry name" value="Phage_AlpA"/>
    <property type="match status" value="1"/>
</dbReference>
<evidence type="ECO:0000313" key="1">
    <source>
        <dbReference type="EMBL" id="PAB32796.1"/>
    </source>
</evidence>
<dbReference type="AlphaFoldDB" id="A0A267KCG4"/>
<evidence type="ECO:0000313" key="2">
    <source>
        <dbReference type="EMBL" id="RMT72192.1"/>
    </source>
</evidence>
<reference evidence="1 3" key="1">
    <citation type="submission" date="2017-05" db="EMBL/GenBank/DDBJ databases">
        <title>Comparative genomic of Pseudomonas savastanoi pathovars.</title>
        <authorList>
            <person name="Pintado A."/>
            <person name="Moreno-Perez A."/>
            <person name="Caballo-Ponce E."/>
            <person name="Murillo J."/>
            <person name="Bardaji L."/>
            <person name="Cerboneschi M."/>
            <person name="Rodriguez-Palenzuela P."/>
            <person name="Ramos C."/>
            <person name="Tegli S."/>
        </authorList>
    </citation>
    <scope>NUCLEOTIDE SEQUENCE [LARGE SCALE GENOMIC DNA]</scope>
    <source>
        <strain evidence="1 3">ESC 23</strain>
    </source>
</reference>
<accession>A0A267KCG4</accession>
<proteinExistence type="predicted"/>
<reference evidence="2 4" key="2">
    <citation type="submission" date="2018-08" db="EMBL/GenBank/DDBJ databases">
        <title>Recombination of ecologically and evolutionarily significant loci maintains genetic cohesion in the Pseudomonas syringae species complex.</title>
        <authorList>
            <person name="Dillon M."/>
            <person name="Thakur S."/>
            <person name="Almeida R.N.D."/>
            <person name="Weir B.S."/>
            <person name="Guttman D.S."/>
        </authorList>
    </citation>
    <scope>NUCLEOTIDE SEQUENCE [LARGE SCALE GENOMIC DNA]</scope>
    <source>
        <strain evidence="2 4">ICMP 13786</strain>
    </source>
</reference>
<protein>
    <recommendedName>
        <fullName evidence="5">AlpA family phage regulatory protein</fullName>
    </recommendedName>
</protein>